<feature type="compositionally biased region" description="Acidic residues" evidence="1">
    <location>
        <begin position="874"/>
        <end position="883"/>
    </location>
</feature>
<proteinExistence type="predicted"/>
<evidence type="ECO:0000313" key="4">
    <source>
        <dbReference type="Proteomes" id="UP001140091"/>
    </source>
</evidence>
<organism evidence="3 4">
    <name type="scientific">Candolleomyces eurysporus</name>
    <dbReference type="NCBI Taxonomy" id="2828524"/>
    <lineage>
        <taxon>Eukaryota</taxon>
        <taxon>Fungi</taxon>
        <taxon>Dikarya</taxon>
        <taxon>Basidiomycota</taxon>
        <taxon>Agaricomycotina</taxon>
        <taxon>Agaricomycetes</taxon>
        <taxon>Agaricomycetidae</taxon>
        <taxon>Agaricales</taxon>
        <taxon>Agaricineae</taxon>
        <taxon>Psathyrellaceae</taxon>
        <taxon>Candolleomyces</taxon>
    </lineage>
</organism>
<accession>A0A9W8M9F4</accession>
<dbReference type="SUPFAM" id="SSF53098">
    <property type="entry name" value="Ribonuclease H-like"/>
    <property type="match status" value="1"/>
</dbReference>
<feature type="compositionally biased region" description="Pro residues" evidence="1">
    <location>
        <begin position="12"/>
        <end position="22"/>
    </location>
</feature>
<dbReference type="GO" id="GO:0003676">
    <property type="term" value="F:nucleic acid binding"/>
    <property type="evidence" value="ECO:0007669"/>
    <property type="project" value="InterPro"/>
</dbReference>
<comment type="caution">
    <text evidence="3">The sequence shown here is derived from an EMBL/GenBank/DDBJ whole genome shotgun (WGS) entry which is preliminary data.</text>
</comment>
<sequence>MATPPGQDEPITRPPAPRPRLPGRPKGSKDGPRPENAPPRGRPKKQRCDSQKAKPNAYVIPTDDLLFDDYFGDEQLTDEYIEAFDALSGLSASVNPAQSSESGTASSTSRARTLLDEAVRRSHIQPFFTSKSTVYDDGYGSDSEGEDDEIQDQAPVGSSSALDETNDGKPWFRKPVQMPDWLYQFFGRVIKPMISRRKKNSLDRPPSYETGRAHAPASFWVMPPDPAFMLARREFNIKNYYQPRVYLWLPHFFAAEHKLTCPNCKAETLEKNGPTPPRRVVDINDNFWIVTWQYYCRKGCKSYFSGWSTKLLETLPRYLRLSFPAVLSRRGGLSHNVITLLRVANQHKMGPSGVRALLVEQHTLRYNQILLQYLEAVLEVVQGSENHGDGSSQPSIHAYLGLLVSDFGDFWDSQKFGGFVPTDSYLAGMMNRAIEKDEAAAAQHTSLLAPDQIAIDDSHKITKHIAKIDSVPVFTALWTVMDSRYIRGQVLALTKAHDERLGPLMAMSRSMKVFGYREPPVAFSDDPVKDKALLYSAFPSLARGLTPMAHAYGLEELTLPLSTRIVTLDSPHVIEAKLSSLLDPLDCDPQATLVIGFDAEWNISRTSGVSIIQLYPQSRPDEIYIIPVYRINHLPPSLLRVLISPNVYKKTFNLVDLKEFCIQQGIVERKRGGTLDGLLKETHNKYLLKDETLRRCDDWELYPLRRDLLCYAALDAYASLLVFEEAKKRVPPTRITSDTAAGTRVVLYTQEGGFPAALGKIADSPPATFQGVRVKVPSGGRVLISIDEVLLPSAAATLHFLPGKRSGRNKAGTYTLSQLQNASGSAAGTFQMVALVSHLDLYDPQTAPVVAQREVLAQPPIDPRLMLLDGQSESSDDGSDEDPLSGTIIEENENPEAICMLEAYTAVSNSLEVWEKAKALLELARQGYYSDLDDVPMYEKAGVDKYGLQKWKCLRGTNNVEGGPHGDIYRKFGALNAGPRFTVNCLTDHRTWYNLQAFASHVYNVDWEYHHSIPMINRTSFLLNYLSDRIGGAQSYRDWVNGDLYEQTEEAFGICPLPESLRIRYCMESHSEATCAKFAKLNASDDWLRKRQGLALPVIPPTTLVARKYFFSKLHSFSEAAVASGRKKIDFEAFSQEWNRTADGKDRFYITPEVLSAYAKSWEKPKINRSHRISLVAPPNRVQMKTFR</sequence>
<dbReference type="PANTHER" id="PTHR24401">
    <property type="entry name" value="SI:CH211-243P7.3-RELATED"/>
    <property type="match status" value="1"/>
</dbReference>
<evidence type="ECO:0000259" key="2">
    <source>
        <dbReference type="Pfam" id="PF20499"/>
    </source>
</evidence>
<reference evidence="3" key="1">
    <citation type="submission" date="2022-06" db="EMBL/GenBank/DDBJ databases">
        <title>Genome Sequence of Candolleomyces eurysporus.</title>
        <authorList>
            <person name="Buettner E."/>
        </authorList>
    </citation>
    <scope>NUCLEOTIDE SEQUENCE</scope>
    <source>
        <strain evidence="3">VTCC 930004</strain>
    </source>
</reference>
<dbReference type="EMBL" id="JANBPK010001741">
    <property type="protein sequence ID" value="KAJ2920858.1"/>
    <property type="molecule type" value="Genomic_DNA"/>
</dbReference>
<dbReference type="InterPro" id="IPR046616">
    <property type="entry name" value="DUF6729"/>
</dbReference>
<feature type="region of interest" description="Disordered" evidence="1">
    <location>
        <begin position="1"/>
        <end position="56"/>
    </location>
</feature>
<dbReference type="InterPro" id="IPR036397">
    <property type="entry name" value="RNaseH_sf"/>
</dbReference>
<dbReference type="OrthoDB" id="1920326at2759"/>
<keyword evidence="4" id="KW-1185">Reference proteome</keyword>
<dbReference type="Proteomes" id="UP001140091">
    <property type="component" value="Unassembled WGS sequence"/>
</dbReference>
<evidence type="ECO:0000313" key="3">
    <source>
        <dbReference type="EMBL" id="KAJ2920858.1"/>
    </source>
</evidence>
<feature type="region of interest" description="Disordered" evidence="1">
    <location>
        <begin position="135"/>
        <end position="170"/>
    </location>
</feature>
<feature type="domain" description="DUF6729" evidence="2">
    <location>
        <begin position="218"/>
        <end position="384"/>
    </location>
</feature>
<feature type="region of interest" description="Disordered" evidence="1">
    <location>
        <begin position="866"/>
        <end position="887"/>
    </location>
</feature>
<dbReference type="PANTHER" id="PTHR24401:SF29">
    <property type="entry name" value="SI:CH211-243P7.3-RELATED"/>
    <property type="match status" value="1"/>
</dbReference>
<dbReference type="AlphaFoldDB" id="A0A9W8M9F4"/>
<protein>
    <recommendedName>
        <fullName evidence="2">DUF6729 domain-containing protein</fullName>
    </recommendedName>
</protein>
<dbReference type="InterPro" id="IPR012337">
    <property type="entry name" value="RNaseH-like_sf"/>
</dbReference>
<dbReference type="Gene3D" id="3.30.420.10">
    <property type="entry name" value="Ribonuclease H-like superfamily/Ribonuclease H"/>
    <property type="match status" value="2"/>
</dbReference>
<name>A0A9W8M9F4_9AGAR</name>
<dbReference type="Pfam" id="PF20499">
    <property type="entry name" value="DUF6729"/>
    <property type="match status" value="1"/>
</dbReference>
<feature type="non-terminal residue" evidence="3">
    <location>
        <position position="1"/>
    </location>
</feature>
<gene>
    <name evidence="3" type="ORF">H1R20_g16236</name>
</gene>
<evidence type="ECO:0000256" key="1">
    <source>
        <dbReference type="SAM" id="MobiDB-lite"/>
    </source>
</evidence>